<organism evidence="9 10">
    <name type="scientific">Erythroxylum novogranatense</name>
    <dbReference type="NCBI Taxonomy" id="1862640"/>
    <lineage>
        <taxon>Eukaryota</taxon>
        <taxon>Viridiplantae</taxon>
        <taxon>Streptophyta</taxon>
        <taxon>Embryophyta</taxon>
        <taxon>Tracheophyta</taxon>
        <taxon>Spermatophyta</taxon>
        <taxon>Magnoliopsida</taxon>
        <taxon>eudicotyledons</taxon>
        <taxon>Gunneridae</taxon>
        <taxon>Pentapetalae</taxon>
        <taxon>rosids</taxon>
        <taxon>fabids</taxon>
        <taxon>Malpighiales</taxon>
        <taxon>Erythroxylaceae</taxon>
        <taxon>Erythroxylum</taxon>
    </lineage>
</organism>
<name>A0AAV8TQX0_9ROSI</name>
<dbReference type="AlphaFoldDB" id="A0AAV8TQX0"/>
<dbReference type="Pfam" id="PF08880">
    <property type="entry name" value="QLQ"/>
    <property type="match status" value="1"/>
</dbReference>
<keyword evidence="10" id="KW-1185">Reference proteome</keyword>
<evidence type="ECO:0000259" key="7">
    <source>
        <dbReference type="PROSITE" id="PS51666"/>
    </source>
</evidence>
<evidence type="ECO:0000256" key="3">
    <source>
        <dbReference type="ARBA" id="ARBA00023242"/>
    </source>
</evidence>
<comment type="similarity">
    <text evidence="2 5">Belongs to the GRF family.</text>
</comment>
<sequence length="571" mass="61792">MDFGVLGLDGLVGPENIDAPSQVSASETKTKILESGSVKHGRSFGSGQDDWGSLKMARTDDVSVPKSMPLHQTSGFLRSNVMVSGGSRQQEHMLSFSSPKPEAARFLNKNGGFADRSAQNINGFPYYQQTSSAYSRSGGYGTGSLHGPFARTRGPFTPSQLMELEHQALIYKYMAANVPVPSNLLIPLKKSMYPYSLLGASLGGSTFHLGYAGNIPDPEPGRCRRTDGKKWRCSRDAVADQKYCERHINRGRHRSRKPVEGQPGHAGTMTTKSKMVPIASSMSTTVLTNRDASNTLAVAQQQFKSLQPPTANSPTNASVNRGQDTRGKTIVSSKGDPKSEGSTPTILEQDTGIVKSPSLKFGLVSSDFLGNPSYSSYMNTSSYDSFLNFSDQETEDQHLRRRFMDDCSKDQGSNSVISWPKELKSDWTQLSMSIPMSSTDFSSSSSFPTQDKLMFSPLKLSREFEPIQKTASWTPISWGTSVGGPLGEVLSTTTGNARICKSSSDLNVSTERWDGSLQLGYSPTGVLQKAMFVSLSNSSSGSSPRAEGKKNNDGASFYEDVLSSTIVSSSL</sequence>
<gene>
    <name evidence="9" type="ORF">K2173_002496</name>
</gene>
<keyword evidence="5" id="KW-0010">Activator</keyword>
<evidence type="ECO:0000256" key="2">
    <source>
        <dbReference type="ARBA" id="ARBA00008122"/>
    </source>
</evidence>
<comment type="domain">
    <text evidence="5">The QLQ domain and WRC domain may be involved in protein-protein interaction and DNA-binding, respectively.</text>
</comment>
<comment type="subcellular location">
    <subcellularLocation>
        <location evidence="1 4 5">Nucleus</location>
    </subcellularLocation>
</comment>
<dbReference type="PANTHER" id="PTHR31602:SF42">
    <property type="entry name" value="GROWTH-REGULATING FACTOR 2"/>
    <property type="match status" value="1"/>
</dbReference>
<comment type="caution">
    <text evidence="9">The sequence shown here is derived from an EMBL/GenBank/DDBJ whole genome shotgun (WGS) entry which is preliminary data.</text>
</comment>
<reference evidence="9 10" key="1">
    <citation type="submission" date="2021-09" db="EMBL/GenBank/DDBJ databases">
        <title>Genomic insights and catalytic innovation underlie evolution of tropane alkaloids biosynthesis.</title>
        <authorList>
            <person name="Wang Y.-J."/>
            <person name="Tian T."/>
            <person name="Huang J.-P."/>
            <person name="Huang S.-X."/>
        </authorList>
    </citation>
    <scope>NUCLEOTIDE SEQUENCE [LARGE SCALE GENOMIC DNA]</scope>
    <source>
        <strain evidence="9">KIB-2018</strain>
        <tissue evidence="9">Leaf</tissue>
    </source>
</reference>
<feature type="region of interest" description="Disordered" evidence="6">
    <location>
        <begin position="305"/>
        <end position="351"/>
    </location>
</feature>
<dbReference type="Pfam" id="PF08879">
    <property type="entry name" value="WRC"/>
    <property type="match status" value="1"/>
</dbReference>
<evidence type="ECO:0000256" key="5">
    <source>
        <dbReference type="RuleBase" id="RU367127"/>
    </source>
</evidence>
<dbReference type="GO" id="GO:0005524">
    <property type="term" value="F:ATP binding"/>
    <property type="evidence" value="ECO:0007669"/>
    <property type="project" value="UniProtKB-UniRule"/>
</dbReference>
<evidence type="ECO:0000313" key="9">
    <source>
        <dbReference type="EMBL" id="KAJ8769292.1"/>
    </source>
</evidence>
<dbReference type="PANTHER" id="PTHR31602">
    <property type="entry name" value="GROWTH-REGULATING FACTOR 5"/>
    <property type="match status" value="1"/>
</dbReference>
<dbReference type="PROSITE" id="PS51666">
    <property type="entry name" value="QLQ"/>
    <property type="match status" value="1"/>
</dbReference>
<dbReference type="InterPro" id="IPR014978">
    <property type="entry name" value="Gln-Leu-Gln_QLQ"/>
</dbReference>
<dbReference type="PROSITE" id="PS51667">
    <property type="entry name" value="WRC"/>
    <property type="match status" value="1"/>
</dbReference>
<dbReference type="GO" id="GO:0099402">
    <property type="term" value="P:plant organ development"/>
    <property type="evidence" value="ECO:0007669"/>
    <property type="project" value="UniProtKB-ARBA"/>
</dbReference>
<feature type="short sequence motif" description="Bipartite nuclear localization signal" evidence="4">
    <location>
        <begin position="250"/>
        <end position="257"/>
    </location>
</feature>
<keyword evidence="5" id="KW-0805">Transcription regulation</keyword>
<accession>A0AAV8TQX0</accession>
<feature type="short sequence motif" description="Bipartite nuclear localization signal" evidence="4">
    <location>
        <begin position="222"/>
        <end position="232"/>
    </location>
</feature>
<evidence type="ECO:0000256" key="6">
    <source>
        <dbReference type="SAM" id="MobiDB-lite"/>
    </source>
</evidence>
<dbReference type="GO" id="GO:0006351">
    <property type="term" value="P:DNA-templated transcription"/>
    <property type="evidence" value="ECO:0007669"/>
    <property type="project" value="UniProtKB-UniRule"/>
</dbReference>
<feature type="compositionally biased region" description="Polar residues" evidence="6">
    <location>
        <begin position="305"/>
        <end position="322"/>
    </location>
</feature>
<protein>
    <recommendedName>
        <fullName evidence="5">Growth-regulating factor</fullName>
    </recommendedName>
</protein>
<evidence type="ECO:0000313" key="10">
    <source>
        <dbReference type="Proteomes" id="UP001159364"/>
    </source>
</evidence>
<dbReference type="SMART" id="SM00951">
    <property type="entry name" value="QLQ"/>
    <property type="match status" value="1"/>
</dbReference>
<dbReference type="InterPro" id="IPR031137">
    <property type="entry name" value="GRF"/>
</dbReference>
<keyword evidence="3 4" id="KW-0539">Nucleus</keyword>
<evidence type="ECO:0000256" key="4">
    <source>
        <dbReference type="PROSITE-ProRule" id="PRU01002"/>
    </source>
</evidence>
<dbReference type="Proteomes" id="UP001159364">
    <property type="component" value="Linkage Group LG03"/>
</dbReference>
<dbReference type="GO" id="GO:0005634">
    <property type="term" value="C:nucleus"/>
    <property type="evidence" value="ECO:0007669"/>
    <property type="project" value="UniProtKB-SubCell"/>
</dbReference>
<evidence type="ECO:0000256" key="1">
    <source>
        <dbReference type="ARBA" id="ARBA00004123"/>
    </source>
</evidence>
<comment type="function">
    <text evidence="5">Transcription activator.</text>
</comment>
<keyword evidence="5" id="KW-0804">Transcription</keyword>
<dbReference type="GO" id="GO:0006355">
    <property type="term" value="P:regulation of DNA-templated transcription"/>
    <property type="evidence" value="ECO:0007669"/>
    <property type="project" value="InterPro"/>
</dbReference>
<evidence type="ECO:0000259" key="8">
    <source>
        <dbReference type="PROSITE" id="PS51667"/>
    </source>
</evidence>
<dbReference type="EMBL" id="JAIWQS010000003">
    <property type="protein sequence ID" value="KAJ8769292.1"/>
    <property type="molecule type" value="Genomic_DNA"/>
</dbReference>
<feature type="domain" description="WRC" evidence="8">
    <location>
        <begin position="217"/>
        <end position="261"/>
    </location>
</feature>
<feature type="region of interest" description="Disordered" evidence="6">
    <location>
        <begin position="248"/>
        <end position="277"/>
    </location>
</feature>
<proteinExistence type="inferred from homology"/>
<dbReference type="InterPro" id="IPR014977">
    <property type="entry name" value="WRC_dom"/>
</dbReference>
<feature type="domain" description="QLQ" evidence="7">
    <location>
        <begin position="155"/>
        <end position="190"/>
    </location>
</feature>